<evidence type="ECO:0000256" key="2">
    <source>
        <dbReference type="ARBA" id="ARBA00022679"/>
    </source>
</evidence>
<evidence type="ECO:0000256" key="3">
    <source>
        <dbReference type="ARBA" id="ARBA00022723"/>
    </source>
</evidence>
<feature type="binding site" evidence="9">
    <location>
        <begin position="172"/>
        <end position="178"/>
    </location>
    <ligand>
        <name>sn-glycerol 1-phosphate</name>
        <dbReference type="ChEBI" id="CHEBI:57685"/>
    </ligand>
</feature>
<dbReference type="Proteomes" id="UP000652231">
    <property type="component" value="Unassembled WGS sequence"/>
</dbReference>
<feature type="binding site" evidence="9">
    <location>
        <begin position="203"/>
        <end position="204"/>
    </location>
    <ligand>
        <name>sn-glycerol 1-phosphate</name>
        <dbReference type="ChEBI" id="CHEBI:57685"/>
    </ligand>
</feature>
<dbReference type="NCBIfam" id="TIGR01768">
    <property type="entry name" value="GGGP-family"/>
    <property type="match status" value="1"/>
</dbReference>
<dbReference type="PANTHER" id="PTHR21235">
    <property type="entry name" value="IMIDAZOLE GLYCEROL PHOSPHATE SYNTHASE SUBUNIT HISF/H IGP SYNTHASE SUBUNIT HISF/H"/>
    <property type="match status" value="1"/>
</dbReference>
<dbReference type="EMBL" id="BMGK01000007">
    <property type="protein sequence ID" value="GGD96103.1"/>
    <property type="molecule type" value="Genomic_DNA"/>
</dbReference>
<dbReference type="GO" id="GO:0005737">
    <property type="term" value="C:cytoplasm"/>
    <property type="evidence" value="ECO:0007669"/>
    <property type="project" value="InterPro"/>
</dbReference>
<evidence type="ECO:0000256" key="5">
    <source>
        <dbReference type="ARBA" id="ARBA00023098"/>
    </source>
</evidence>
<name>A0A8J2Y7D5_9FLAO</name>
<keyword evidence="5 9" id="KW-0443">Lipid metabolism</keyword>
<dbReference type="RefSeq" id="WP_188442018.1">
    <property type="nucleotide sequence ID" value="NZ_BMGK01000007.1"/>
</dbReference>
<feature type="binding site" evidence="9">
    <location>
        <begin position="225"/>
        <end position="226"/>
    </location>
    <ligand>
        <name>sn-glycerol 1-phosphate</name>
        <dbReference type="ChEBI" id="CHEBI:57685"/>
    </ligand>
</feature>
<gene>
    <name evidence="10" type="primary">pcrB</name>
    <name evidence="10" type="ORF">GCM10011312_19590</name>
</gene>
<evidence type="ECO:0000256" key="8">
    <source>
        <dbReference type="ARBA" id="ARBA00047288"/>
    </source>
</evidence>
<proteinExistence type="inferred from homology"/>
<dbReference type="GO" id="GO:0000107">
    <property type="term" value="F:imidazoleglycerol-phosphate synthase activity"/>
    <property type="evidence" value="ECO:0007669"/>
    <property type="project" value="TreeGrafter"/>
</dbReference>
<accession>A0A8J2Y7D5</accession>
<dbReference type="NCBIfam" id="TIGR01769">
    <property type="entry name" value="GGGP"/>
    <property type="match status" value="1"/>
</dbReference>
<evidence type="ECO:0000313" key="10">
    <source>
        <dbReference type="EMBL" id="GGD96103.1"/>
    </source>
</evidence>
<dbReference type="PANTHER" id="PTHR21235:SF22">
    <property type="entry name" value="GERANYLGERANYLGLYCERYL PHOSPHATE SYNTHASE"/>
    <property type="match status" value="1"/>
</dbReference>
<evidence type="ECO:0000256" key="6">
    <source>
        <dbReference type="ARBA" id="ARBA00023209"/>
    </source>
</evidence>
<dbReference type="EC" id="2.5.1.41" evidence="9"/>
<dbReference type="InterPro" id="IPR008205">
    <property type="entry name" value="GGGP_HepGP_synthase"/>
</dbReference>
<dbReference type="HAMAP" id="MF_00112">
    <property type="entry name" value="GGGP_HepGP_synthase"/>
    <property type="match status" value="1"/>
</dbReference>
<keyword evidence="3 9" id="KW-0479">Metal-binding</keyword>
<evidence type="ECO:0000256" key="4">
    <source>
        <dbReference type="ARBA" id="ARBA00022842"/>
    </source>
</evidence>
<keyword evidence="4 9" id="KW-0460">Magnesium</keyword>
<dbReference type="AlphaFoldDB" id="A0A8J2Y7D5"/>
<dbReference type="Pfam" id="PF01884">
    <property type="entry name" value="PcrB"/>
    <property type="match status" value="1"/>
</dbReference>
<protein>
    <recommendedName>
        <fullName evidence="9">Geranylgeranylglyceryl phosphate synthase</fullName>
        <shortName evidence="9">GGGP synthase</shortName>
        <shortName evidence="9">GGGPS</shortName>
        <ecNumber evidence="9">2.5.1.41</ecNumber>
    </recommendedName>
    <alternativeName>
        <fullName evidence="9">(S)-3-O-geranylgeranylglyceryl phosphate synthase</fullName>
    </alternativeName>
    <alternativeName>
        <fullName evidence="9">Phosphoglycerol geranylgeranyltransferase</fullName>
    </alternativeName>
</protein>
<comment type="similarity">
    <text evidence="9">Belongs to the GGGP/HepGP synthase family. Group II subfamily.</text>
</comment>
<dbReference type="SUPFAM" id="SSF51395">
    <property type="entry name" value="FMN-linked oxidoreductases"/>
    <property type="match status" value="1"/>
</dbReference>
<keyword evidence="11" id="KW-1185">Reference proteome</keyword>
<feature type="binding site" evidence="9">
    <location>
        <position position="24"/>
    </location>
    <ligand>
        <name>Mg(2+)</name>
        <dbReference type="ChEBI" id="CHEBI:18420"/>
    </ligand>
</feature>
<dbReference type="InterPro" id="IPR010946">
    <property type="entry name" value="GGGP_synth"/>
</dbReference>
<dbReference type="Gene3D" id="3.20.20.390">
    <property type="entry name" value="FMN-linked oxidoreductases"/>
    <property type="match status" value="1"/>
</dbReference>
<keyword evidence="7 9" id="KW-1208">Phospholipid metabolism</keyword>
<dbReference type="GO" id="GO:0047294">
    <property type="term" value="F:phosphoglycerol geranylgeranyltransferase activity"/>
    <property type="evidence" value="ECO:0007669"/>
    <property type="project" value="UniProtKB-UniRule"/>
</dbReference>
<dbReference type="GO" id="GO:0046474">
    <property type="term" value="P:glycerophospholipid biosynthetic process"/>
    <property type="evidence" value="ECO:0007669"/>
    <property type="project" value="UniProtKB-UniRule"/>
</dbReference>
<dbReference type="GO" id="GO:0000287">
    <property type="term" value="F:magnesium ion binding"/>
    <property type="evidence" value="ECO:0007669"/>
    <property type="project" value="UniProtKB-UniRule"/>
</dbReference>
<comment type="caution">
    <text evidence="9">Lacks conserved residue(s) required for the propagation of feature annotation.</text>
</comment>
<reference evidence="10" key="2">
    <citation type="submission" date="2020-09" db="EMBL/GenBank/DDBJ databases">
        <authorList>
            <person name="Sun Q."/>
            <person name="Zhou Y."/>
        </authorList>
    </citation>
    <scope>NUCLEOTIDE SEQUENCE</scope>
    <source>
        <strain evidence="10">CGMCC 1.12924</strain>
    </source>
</reference>
<evidence type="ECO:0000256" key="7">
    <source>
        <dbReference type="ARBA" id="ARBA00023264"/>
    </source>
</evidence>
<comment type="function">
    <text evidence="9">Prenyltransferase that catalyzes the transfer of the geranylgeranyl moiety of geranylgeranyl diphosphate (GGPP) to the C3 hydroxyl of sn-glycerol-1-phosphate (G1P).</text>
</comment>
<organism evidence="10 11">
    <name type="scientific">Planktosalinus lacus</name>
    <dbReference type="NCBI Taxonomy" id="1526573"/>
    <lineage>
        <taxon>Bacteria</taxon>
        <taxon>Pseudomonadati</taxon>
        <taxon>Bacteroidota</taxon>
        <taxon>Flavobacteriia</taxon>
        <taxon>Flavobacteriales</taxon>
        <taxon>Flavobacteriaceae</taxon>
        <taxon>Planktosalinus</taxon>
    </lineage>
</organism>
<evidence type="ECO:0000313" key="11">
    <source>
        <dbReference type="Proteomes" id="UP000652231"/>
    </source>
</evidence>
<keyword evidence="6 9" id="KW-0594">Phospholipid biosynthesis</keyword>
<evidence type="ECO:0000256" key="1">
    <source>
        <dbReference type="ARBA" id="ARBA00022516"/>
    </source>
</evidence>
<dbReference type="NCBIfam" id="NF003198">
    <property type="entry name" value="PRK04169.1-2"/>
    <property type="match status" value="1"/>
</dbReference>
<evidence type="ECO:0000256" key="9">
    <source>
        <dbReference type="HAMAP-Rule" id="MF_00112"/>
    </source>
</evidence>
<dbReference type="InterPro" id="IPR050064">
    <property type="entry name" value="IGPS_HisA/HisF"/>
</dbReference>
<comment type="cofactor">
    <cofactor evidence="9">
        <name>Mg(2+)</name>
        <dbReference type="ChEBI" id="CHEBI:18420"/>
    </cofactor>
</comment>
<reference evidence="10" key="1">
    <citation type="journal article" date="2014" name="Int. J. Syst. Evol. Microbiol.">
        <title>Complete genome sequence of Corynebacterium casei LMG S-19264T (=DSM 44701T), isolated from a smear-ripened cheese.</title>
        <authorList>
            <consortium name="US DOE Joint Genome Institute (JGI-PGF)"/>
            <person name="Walter F."/>
            <person name="Albersmeier A."/>
            <person name="Kalinowski J."/>
            <person name="Ruckert C."/>
        </authorList>
    </citation>
    <scope>NUCLEOTIDE SEQUENCE</scope>
    <source>
        <strain evidence="10">CGMCC 1.12924</strain>
    </source>
</reference>
<dbReference type="InterPro" id="IPR038597">
    <property type="entry name" value="GGGP/HepGP_synthase_sf"/>
</dbReference>
<keyword evidence="1 9" id="KW-0444">Lipid biosynthesis</keyword>
<feature type="binding site" evidence="9">
    <location>
        <position position="52"/>
    </location>
    <ligand>
        <name>Mg(2+)</name>
        <dbReference type="ChEBI" id="CHEBI:18420"/>
    </ligand>
</feature>
<sequence>MSAIYTSFTNAKKKGVKQLAILIDPEDFDPKNTLEFLNKIPKTTTHLFVGGSTATKFQTETIVNIFKQFSKLPVVLFPGDAKQITNKADALLFLSLFSGDNPEYLINQQVKAVKSLQESTMEVIPTAYLLIDGGARSAVERVSNTKPMAQNDIKKIIHTALAGQYSGKKLVYLEAGSGAKNRVSNQIILSVSKALNIPLIVGGGIRSAHELEEVFKMGADIVVIGTAFEQNIFVS</sequence>
<comment type="catalytic activity">
    <reaction evidence="8 9">
        <text>sn-glycerol 1-phosphate + (2E,6E,10E)-geranylgeranyl diphosphate = sn-3-O-(geranylgeranyl)glycerol 1-phosphate + diphosphate</text>
        <dbReference type="Rhea" id="RHEA:23404"/>
        <dbReference type="ChEBI" id="CHEBI:33019"/>
        <dbReference type="ChEBI" id="CHEBI:57677"/>
        <dbReference type="ChEBI" id="CHEBI:57685"/>
        <dbReference type="ChEBI" id="CHEBI:58756"/>
        <dbReference type="EC" id="2.5.1.41"/>
    </reaction>
</comment>
<keyword evidence="2 9" id="KW-0808">Transferase</keyword>
<comment type="caution">
    <text evidence="10">The sequence shown here is derived from an EMBL/GenBank/DDBJ whole genome shotgun (WGS) entry which is preliminary data.</text>
</comment>